<dbReference type="InterPro" id="IPR008397">
    <property type="entry name" value="Alginate_lyase_dom"/>
</dbReference>
<protein>
    <recommendedName>
        <fullName evidence="9">Alginate lyase family protein</fullName>
    </recommendedName>
</protein>
<dbReference type="Pfam" id="PF05426">
    <property type="entry name" value="Alginate_lyase"/>
    <property type="match status" value="1"/>
</dbReference>
<evidence type="ECO:0000256" key="1">
    <source>
        <dbReference type="ARBA" id="ARBA00004418"/>
    </source>
</evidence>
<keyword evidence="4" id="KW-0456">Lyase</keyword>
<accession>A0ABQ2RBC8</accession>
<evidence type="ECO:0000256" key="2">
    <source>
        <dbReference type="ARBA" id="ARBA00022729"/>
    </source>
</evidence>
<comment type="subcellular location">
    <subcellularLocation>
        <location evidence="1">Periplasm</location>
    </subcellularLocation>
</comment>
<comment type="caution">
    <text evidence="7">The sequence shown here is derived from an EMBL/GenBank/DDBJ whole genome shotgun (WGS) entry which is preliminary data.</text>
</comment>
<evidence type="ECO:0000313" key="7">
    <source>
        <dbReference type="EMBL" id="GGQ18076.1"/>
    </source>
</evidence>
<evidence type="ECO:0000259" key="5">
    <source>
        <dbReference type="Pfam" id="PF05426"/>
    </source>
</evidence>
<evidence type="ECO:0000313" key="8">
    <source>
        <dbReference type="Proteomes" id="UP000619118"/>
    </source>
</evidence>
<dbReference type="PANTHER" id="PTHR39210">
    <property type="entry name" value="HEPARIN-SULFATE LYASE"/>
    <property type="match status" value="1"/>
</dbReference>
<evidence type="ECO:0000256" key="3">
    <source>
        <dbReference type="ARBA" id="ARBA00022764"/>
    </source>
</evidence>
<gene>
    <name evidence="7" type="ORF">GCM10009411_17990</name>
</gene>
<dbReference type="EMBL" id="BMQX01000011">
    <property type="protein sequence ID" value="GGQ18076.1"/>
    <property type="molecule type" value="Genomic_DNA"/>
</dbReference>
<keyword evidence="2" id="KW-0732">Signal</keyword>
<dbReference type="InterPro" id="IPR008929">
    <property type="entry name" value="Chondroitin_lyas"/>
</dbReference>
<dbReference type="SUPFAM" id="SSF48230">
    <property type="entry name" value="Chondroitin AC/alginate lyase"/>
    <property type="match status" value="1"/>
</dbReference>
<keyword evidence="3" id="KW-0574">Periplasm</keyword>
<dbReference type="PANTHER" id="PTHR39210:SF1">
    <property type="entry name" value="HEPARIN-SULFATE LYASE"/>
    <property type="match status" value="1"/>
</dbReference>
<sequence length="723" mass="81026">MAANHPNLVINQQDVAAMQQAITQPGAFQNAFKAKRTEVDAGLTQPIEVPVPVDAGGGYTHEKHKSNYQQMYDTGIIYQLTGEKKYATYVKNMLLQYAKLYPGLPLHPKRKSSNEGKLFWQGLNEAVWLMHTVQAYDFIYDALTPSERDLIETGAITPAVLFLSEQSPRTFNKVHNHGTWATAAVGMSGYVLGKPLWVERALYDLTLSKKGGFMRQLDELFSPDGYYNEGPYYQRYALMPFVTFAKAIEQNEPQRKIFQYRDGILLKAINTSVALSYNTLLFPLNDAIKSKAIDTIELVNGVAIAYGINSDPQLLDIAKQQHNILLTGDGLKVAQALDKGLQQPFAFTSALYRDGKQGDKGALVVMRQGSPTDQAMVFKATEQGLGHGHFDKLTWQFYDAGNEIISDYGAARFLNIEAKFGGGYLPENDSWAKQTVAHNTLVVDETSHFNGKVKTANKFHPRLHFFDPQQGLTIASASIDSAYEDVKFKRTQALINIEKRNAAFGFDIMQVTANKPHQYDLPVHYEGQLIDTSFSREASLTQLSTLGTKHGYQHLWLLAKANLAQDNNDNTLARVTWLNDNGRFYSYSTLVNTHSNHATQQQMLFTQLGANDPNMNLRQQQAFIHRVSATNHTYVSVIEPHGEYNPAKEYTLDATSKVAKLSHYQQAELEAVHISFTDGQQYLLAINQTEHAINSDTRSVININGVEYPFTGRAQLIEMNELN</sequence>
<dbReference type="Gene3D" id="1.50.10.100">
    <property type="entry name" value="Chondroitin AC/alginate lyase"/>
    <property type="match status" value="1"/>
</dbReference>
<feature type="domain" description="Alginate lyase" evidence="5">
    <location>
        <begin position="42"/>
        <end position="270"/>
    </location>
</feature>
<evidence type="ECO:0000256" key="4">
    <source>
        <dbReference type="ARBA" id="ARBA00023239"/>
    </source>
</evidence>
<proteinExistence type="predicted"/>
<organism evidence="7 8">
    <name type="scientific">Shewanella litoralis</name>
    <dbReference type="NCBI Taxonomy" id="2282700"/>
    <lineage>
        <taxon>Bacteria</taxon>
        <taxon>Pseudomonadati</taxon>
        <taxon>Pseudomonadota</taxon>
        <taxon>Gammaproteobacteria</taxon>
        <taxon>Alteromonadales</taxon>
        <taxon>Shewanellaceae</taxon>
        <taxon>Shewanella</taxon>
    </lineage>
</organism>
<evidence type="ECO:0000259" key="6">
    <source>
        <dbReference type="Pfam" id="PF07940"/>
    </source>
</evidence>
<feature type="domain" description="Heparinase II/III-like C-terminal" evidence="6">
    <location>
        <begin position="353"/>
        <end position="566"/>
    </location>
</feature>
<name>A0ABQ2RBC8_9GAMM</name>
<keyword evidence="8" id="KW-1185">Reference proteome</keyword>
<evidence type="ECO:0008006" key="9">
    <source>
        <dbReference type="Google" id="ProtNLM"/>
    </source>
</evidence>
<dbReference type="Proteomes" id="UP000619118">
    <property type="component" value="Unassembled WGS sequence"/>
</dbReference>
<dbReference type="Gene3D" id="2.70.98.70">
    <property type="match status" value="1"/>
</dbReference>
<dbReference type="InterPro" id="IPR012480">
    <property type="entry name" value="Hepar_II_III_C"/>
</dbReference>
<reference evidence="8" key="1">
    <citation type="journal article" date="2019" name="Int. J. Syst. Evol. Microbiol.">
        <title>The Global Catalogue of Microorganisms (GCM) 10K type strain sequencing project: providing services to taxonomists for standard genome sequencing and annotation.</title>
        <authorList>
            <consortium name="The Broad Institute Genomics Platform"/>
            <consortium name="The Broad Institute Genome Sequencing Center for Infectious Disease"/>
            <person name="Wu L."/>
            <person name="Ma J."/>
        </authorList>
    </citation>
    <scope>NUCLEOTIDE SEQUENCE [LARGE SCALE GENOMIC DNA]</scope>
    <source>
        <strain evidence="8">JCM 32306</strain>
    </source>
</reference>
<dbReference type="Pfam" id="PF07940">
    <property type="entry name" value="Hepar_II_III_C"/>
    <property type="match status" value="1"/>
</dbReference>